<dbReference type="InterPro" id="IPR056336">
    <property type="entry name" value="YVC1_C"/>
</dbReference>
<feature type="transmembrane region" description="Helical" evidence="2">
    <location>
        <begin position="346"/>
        <end position="368"/>
    </location>
</feature>
<evidence type="ECO:0000259" key="4">
    <source>
        <dbReference type="Pfam" id="PF23317"/>
    </source>
</evidence>
<feature type="transmembrane region" description="Helical" evidence="2">
    <location>
        <begin position="294"/>
        <end position="312"/>
    </location>
</feature>
<feature type="compositionally biased region" description="Polar residues" evidence="1">
    <location>
        <begin position="891"/>
        <end position="918"/>
    </location>
</feature>
<dbReference type="PANTHER" id="PTHR35859:SF4">
    <property type="entry name" value="MEMBRANE CHANNEL PROTEIN, PUTATIVE (AFU_ORTHOLOGUE AFUA_6G11300)-RELATED"/>
    <property type="match status" value="1"/>
</dbReference>
<organism evidence="5 6">
    <name type="scientific">Rhizodiscina lignyota</name>
    <dbReference type="NCBI Taxonomy" id="1504668"/>
    <lineage>
        <taxon>Eukaryota</taxon>
        <taxon>Fungi</taxon>
        <taxon>Dikarya</taxon>
        <taxon>Ascomycota</taxon>
        <taxon>Pezizomycotina</taxon>
        <taxon>Dothideomycetes</taxon>
        <taxon>Pleosporomycetidae</taxon>
        <taxon>Aulographales</taxon>
        <taxon>Rhizodiscinaceae</taxon>
        <taxon>Rhizodiscina</taxon>
    </lineage>
</organism>
<evidence type="ECO:0000256" key="2">
    <source>
        <dbReference type="SAM" id="Phobius"/>
    </source>
</evidence>
<reference evidence="5" key="1">
    <citation type="journal article" date="2020" name="Stud. Mycol.">
        <title>101 Dothideomycetes genomes: a test case for predicting lifestyles and emergence of pathogens.</title>
        <authorList>
            <person name="Haridas S."/>
            <person name="Albert R."/>
            <person name="Binder M."/>
            <person name="Bloem J."/>
            <person name="Labutti K."/>
            <person name="Salamov A."/>
            <person name="Andreopoulos B."/>
            <person name="Baker S."/>
            <person name="Barry K."/>
            <person name="Bills G."/>
            <person name="Bluhm B."/>
            <person name="Cannon C."/>
            <person name="Castanera R."/>
            <person name="Culley D."/>
            <person name="Daum C."/>
            <person name="Ezra D."/>
            <person name="Gonzalez J."/>
            <person name="Henrissat B."/>
            <person name="Kuo A."/>
            <person name="Liang C."/>
            <person name="Lipzen A."/>
            <person name="Lutzoni F."/>
            <person name="Magnuson J."/>
            <person name="Mondo S."/>
            <person name="Nolan M."/>
            <person name="Ohm R."/>
            <person name="Pangilinan J."/>
            <person name="Park H.-J."/>
            <person name="Ramirez L."/>
            <person name="Alfaro M."/>
            <person name="Sun H."/>
            <person name="Tritt A."/>
            <person name="Yoshinaga Y."/>
            <person name="Zwiers L.-H."/>
            <person name="Turgeon B."/>
            <person name="Goodwin S."/>
            <person name="Spatafora J."/>
            <person name="Crous P."/>
            <person name="Grigoriev I."/>
        </authorList>
    </citation>
    <scope>NUCLEOTIDE SEQUENCE</scope>
    <source>
        <strain evidence="5">CBS 133067</strain>
    </source>
</reference>
<protein>
    <recommendedName>
        <fullName evidence="7">Ion transport domain-containing protein</fullName>
    </recommendedName>
</protein>
<dbReference type="InterPro" id="IPR056337">
    <property type="entry name" value="LHD_YVC1"/>
</dbReference>
<feature type="compositionally biased region" description="Acidic residues" evidence="1">
    <location>
        <begin position="1014"/>
        <end position="1025"/>
    </location>
</feature>
<comment type="caution">
    <text evidence="5">The sequence shown here is derived from an EMBL/GenBank/DDBJ whole genome shotgun (WGS) entry which is preliminary data.</text>
</comment>
<feature type="region of interest" description="Disordered" evidence="1">
    <location>
        <begin position="1"/>
        <end position="40"/>
    </location>
</feature>
<keyword evidence="6" id="KW-1185">Reference proteome</keyword>
<feature type="transmembrane region" description="Helical" evidence="2">
    <location>
        <begin position="318"/>
        <end position="334"/>
    </location>
</feature>
<feature type="region of interest" description="Disordered" evidence="1">
    <location>
        <begin position="724"/>
        <end position="956"/>
    </location>
</feature>
<keyword evidence="2" id="KW-1133">Transmembrane helix</keyword>
<feature type="transmembrane region" description="Helical" evidence="2">
    <location>
        <begin position="488"/>
        <end position="509"/>
    </location>
</feature>
<feature type="non-terminal residue" evidence="5">
    <location>
        <position position="1"/>
    </location>
</feature>
<feature type="compositionally biased region" description="Polar residues" evidence="1">
    <location>
        <begin position="802"/>
        <end position="831"/>
    </location>
</feature>
<sequence>YHEEEHSEGDDEIYDDEEEYDDQDGEVEDEDEDEDGDEDPLLPIFSAEVLDKLPVYNLTHSIRLLVVQRCETTLSWDQLRSPQISQFLIKPIQQQIRNSNFSRATLYALIANALQFQKEGQLNPGTVGISKTRAMICELLAMRLLKEFTIRELIDALSYDFDPLRGMHRNSGTVTPGGIRLRTQASARISTIEVAIRGQSKRFLAHPLVVQQLEAIWAGNIVFHSAADYLHRPPSRQPPFLGQSYGTINSSTVKQNEGEIMYGQHLRRTATLYDPAESSLFKLSRLRVPRYRQLFSTCSFAIMLGLFLAVLIQRSQEITALEVVFWFWSAGYMLDEIVGLTEEGFGLYIMSIWNAFDIGILLLFFAYYALRLYGIVIPTARRRETANMAYDVLASTAVLLFPRLFSVLDHYRYFSQLLIAFRMMALDLAAILILILIACSGFFVAFTVAFSNNEFTAPKAAYTLFQILMGFTPAAWDIWDSYNILGKAILTLFLCICHFLIVTILITVLTNSFMAVVQNANEEHQFLFAVNTISMVKSDALFSYIAPSNVIGWLMRPMTYVLPFRRYVRFNRTIIKLTHFPLLWSIFVYERFVLSRRIYEPTDLVEQRGRSSGKMPAFSMRAPTGGALFSPGARLREPSVATFHKDRALDEVFRRPFKTGSRTNLSDRKKTVVHDWMEGMGDEGGPEEPPEQSRSIVDLLESGRPSYRRSKTGELMAKRHMSLATRSIASDPEELRSSMIGIPKRILEEDEGDEEDLTESRDIEGDSRQQNLYSEDVTPESDQEHVDTGAEESDKENRRFRSSQVGSYFDTSASMRSRPESQGRSGIQASSPVPLAPPQRAIKPRHPLAEQPLSSVSPQKSRRQDRPQRFHHRTISTNTILYSPLDVDSGAQVSQQAQPRRPQGSSSGPTTAKQSSGVITPGRGVLAGGGAKRPPTSGGQAQAKPRPIMPPRGFHETAPNLNLAGFLALDRELDRRKPSFNTIALDLASDLGDNRYRPDVGAISGMPASFSTQLEDEDGENDDEGDGARRMSKLMLARMSNLEEGFREVLNEVR</sequence>
<name>A0A9P4IKR5_9PEZI</name>
<evidence type="ECO:0000256" key="1">
    <source>
        <dbReference type="SAM" id="MobiDB-lite"/>
    </source>
</evidence>
<evidence type="ECO:0008006" key="7">
    <source>
        <dbReference type="Google" id="ProtNLM"/>
    </source>
</evidence>
<keyword evidence="2" id="KW-0812">Transmembrane</keyword>
<accession>A0A9P4IKR5</accession>
<dbReference type="Pfam" id="PF23317">
    <property type="entry name" value="YVC1_C"/>
    <property type="match status" value="1"/>
</dbReference>
<feature type="domain" description="YVC1 N-terminal linker helical" evidence="3">
    <location>
        <begin position="56"/>
        <end position="226"/>
    </location>
</feature>
<feature type="transmembrane region" description="Helical" evidence="2">
    <location>
        <begin position="541"/>
        <end position="562"/>
    </location>
</feature>
<keyword evidence="2" id="KW-0472">Membrane</keyword>
<evidence type="ECO:0000313" key="5">
    <source>
        <dbReference type="EMBL" id="KAF2103355.1"/>
    </source>
</evidence>
<feature type="transmembrane region" description="Helical" evidence="2">
    <location>
        <begin position="460"/>
        <end position="476"/>
    </location>
</feature>
<feature type="compositionally biased region" description="Acidic residues" evidence="1">
    <location>
        <begin position="748"/>
        <end position="757"/>
    </location>
</feature>
<feature type="transmembrane region" description="Helical" evidence="2">
    <location>
        <begin position="388"/>
        <end position="405"/>
    </location>
</feature>
<feature type="compositionally biased region" description="Basic and acidic residues" evidence="1">
    <location>
        <begin position="758"/>
        <end position="767"/>
    </location>
</feature>
<gene>
    <name evidence="5" type="ORF">NA57DRAFT_27077</name>
</gene>
<dbReference type="OrthoDB" id="2373987at2759"/>
<feature type="domain" description="Calcium channel YVC1-like C-terminal transmembrane" evidence="4">
    <location>
        <begin position="299"/>
        <end position="606"/>
    </location>
</feature>
<dbReference type="PANTHER" id="PTHR35859">
    <property type="entry name" value="NONSELECTIVE CATION CHANNEL PROTEIN"/>
    <property type="match status" value="1"/>
</dbReference>
<dbReference type="InterPro" id="IPR052971">
    <property type="entry name" value="TRP_calcium_channel"/>
</dbReference>
<evidence type="ECO:0000313" key="6">
    <source>
        <dbReference type="Proteomes" id="UP000799772"/>
    </source>
</evidence>
<feature type="transmembrane region" description="Helical" evidence="2">
    <location>
        <begin position="426"/>
        <end position="448"/>
    </location>
</feature>
<feature type="region of interest" description="Disordered" evidence="1">
    <location>
        <begin position="1010"/>
        <end position="1030"/>
    </location>
</feature>
<evidence type="ECO:0000259" key="3">
    <source>
        <dbReference type="Pfam" id="PF23190"/>
    </source>
</evidence>
<dbReference type="EMBL" id="ML978122">
    <property type="protein sequence ID" value="KAF2103355.1"/>
    <property type="molecule type" value="Genomic_DNA"/>
</dbReference>
<dbReference type="Pfam" id="PF23190">
    <property type="entry name" value="LHD_TRPY1"/>
    <property type="match status" value="1"/>
</dbReference>
<dbReference type="Proteomes" id="UP000799772">
    <property type="component" value="Unassembled WGS sequence"/>
</dbReference>
<dbReference type="AlphaFoldDB" id="A0A9P4IKR5"/>
<feature type="non-terminal residue" evidence="5">
    <location>
        <position position="1054"/>
    </location>
</feature>
<proteinExistence type="predicted"/>